<evidence type="ECO:0000259" key="7">
    <source>
        <dbReference type="PROSITE" id="PS50189"/>
    </source>
</evidence>
<dbReference type="Proteomes" id="UP000274131">
    <property type="component" value="Unassembled WGS sequence"/>
</dbReference>
<feature type="signal peptide" evidence="6">
    <location>
        <begin position="1"/>
        <end position="19"/>
    </location>
</feature>
<keyword evidence="3 5" id="KW-1015">Disulfide bond</keyword>
<keyword evidence="2" id="KW-0964">Secreted</keyword>
<protein>
    <submittedName>
        <fullName evidence="10">NTR domain-containing protein</fullName>
    </submittedName>
</protein>
<dbReference type="GO" id="GO:0005615">
    <property type="term" value="C:extracellular space"/>
    <property type="evidence" value="ECO:0007669"/>
    <property type="project" value="TreeGrafter"/>
</dbReference>
<keyword evidence="4" id="KW-0862">Zinc</keyword>
<reference evidence="10" key="1">
    <citation type="submission" date="2017-02" db="UniProtKB">
        <authorList>
            <consortium name="WormBaseParasite"/>
        </authorList>
    </citation>
    <scope>IDENTIFICATION</scope>
</reference>
<keyword evidence="6" id="KW-0732">Signal</keyword>
<feature type="disulfide bond" evidence="5">
    <location>
        <begin position="24"/>
        <end position="112"/>
    </location>
</feature>
<evidence type="ECO:0000313" key="9">
    <source>
        <dbReference type="Proteomes" id="UP000274131"/>
    </source>
</evidence>
<keyword evidence="9" id="KW-1185">Reference proteome</keyword>
<dbReference type="PANTHER" id="PTHR11844:SF25">
    <property type="entry name" value="NTR DOMAIN-CONTAINING PROTEIN"/>
    <property type="match status" value="1"/>
</dbReference>
<name>A0A0N4UWT5_ENTVE</name>
<dbReference type="GO" id="GO:0002020">
    <property type="term" value="F:protease binding"/>
    <property type="evidence" value="ECO:0007669"/>
    <property type="project" value="TreeGrafter"/>
</dbReference>
<evidence type="ECO:0000256" key="2">
    <source>
        <dbReference type="ARBA" id="ARBA00022525"/>
    </source>
</evidence>
<comment type="subcellular location">
    <subcellularLocation>
        <location evidence="1">Secreted</location>
    </subcellularLocation>
</comment>
<dbReference type="GO" id="GO:0051045">
    <property type="term" value="P:negative regulation of membrane protein ectodomain proteolysis"/>
    <property type="evidence" value="ECO:0007669"/>
    <property type="project" value="TreeGrafter"/>
</dbReference>
<feature type="disulfide bond" evidence="5">
    <location>
        <begin position="26"/>
        <end position="138"/>
    </location>
</feature>
<feature type="domain" description="NTR" evidence="7">
    <location>
        <begin position="24"/>
        <end position="172"/>
    </location>
</feature>
<dbReference type="InterPro" id="IPR001134">
    <property type="entry name" value="Netrin_domain"/>
</dbReference>
<evidence type="ECO:0000256" key="6">
    <source>
        <dbReference type="SAM" id="SignalP"/>
    </source>
</evidence>
<dbReference type="InterPro" id="IPR008993">
    <property type="entry name" value="TIMP-like_OB-fold"/>
</dbReference>
<dbReference type="SUPFAM" id="SSF50242">
    <property type="entry name" value="TIMP-like"/>
    <property type="match status" value="1"/>
</dbReference>
<keyword evidence="4" id="KW-0479">Metal-binding</keyword>
<evidence type="ECO:0000256" key="3">
    <source>
        <dbReference type="ARBA" id="ARBA00023157"/>
    </source>
</evidence>
<dbReference type="STRING" id="51028.A0A0N4UWT5"/>
<feature type="chain" id="PRO_5043122504" evidence="6">
    <location>
        <begin position="20"/>
        <end position="173"/>
    </location>
</feature>
<evidence type="ECO:0000313" key="10">
    <source>
        <dbReference type="WBParaSite" id="EVEC_0000196701-mRNA-1"/>
    </source>
</evidence>
<proteinExistence type="predicted"/>
<dbReference type="Pfam" id="PF00965">
    <property type="entry name" value="TIMP"/>
    <property type="match status" value="1"/>
</dbReference>
<evidence type="ECO:0000256" key="1">
    <source>
        <dbReference type="ARBA" id="ARBA00004613"/>
    </source>
</evidence>
<dbReference type="PANTHER" id="PTHR11844">
    <property type="entry name" value="METALLOPROTEASE INHIBITOR"/>
    <property type="match status" value="1"/>
</dbReference>
<dbReference type="Gene3D" id="2.40.50.120">
    <property type="match status" value="1"/>
</dbReference>
<gene>
    <name evidence="8" type="ORF">EVEC_LOCUS1675</name>
</gene>
<reference evidence="8 9" key="2">
    <citation type="submission" date="2018-10" db="EMBL/GenBank/DDBJ databases">
        <authorList>
            <consortium name="Pathogen Informatics"/>
        </authorList>
    </citation>
    <scope>NUCLEOTIDE SEQUENCE [LARGE SCALE GENOMIC DNA]</scope>
</reference>
<dbReference type="GO" id="GO:0031012">
    <property type="term" value="C:extracellular matrix"/>
    <property type="evidence" value="ECO:0007669"/>
    <property type="project" value="TreeGrafter"/>
</dbReference>
<dbReference type="InterPro" id="IPR001820">
    <property type="entry name" value="TIMP"/>
</dbReference>
<feature type="binding site" evidence="4">
    <location>
        <position position="24"/>
    </location>
    <ligand>
        <name>Zn(2+)</name>
        <dbReference type="ChEBI" id="CHEBI:29105"/>
        <note>ligand shared with metalloproteinase partner</note>
    </ligand>
</feature>
<dbReference type="GO" id="GO:0008191">
    <property type="term" value="F:metalloendopeptidase inhibitor activity"/>
    <property type="evidence" value="ECO:0007669"/>
    <property type="project" value="InterPro"/>
</dbReference>
<dbReference type="EMBL" id="UXUI01007250">
    <property type="protein sequence ID" value="VDD86532.1"/>
    <property type="molecule type" value="Genomic_DNA"/>
</dbReference>
<accession>A0A0N4UWT5</accession>
<evidence type="ECO:0000256" key="4">
    <source>
        <dbReference type="PIRSR" id="PIRSR601820-1"/>
    </source>
</evidence>
<evidence type="ECO:0000256" key="5">
    <source>
        <dbReference type="PIRSR" id="PIRSR601820-3"/>
    </source>
</evidence>
<sequence length="173" mass="18800">MKRLIESTIAILLVLTSSAQLEACKCLPMSAKEAYCAADWVSQIHVEPNAVGEPSSASEIVEGNSNSSASLPGELSTYNRFDVTHVEVFKVLTEFNGTLPNVIYTPYHSAACGISLSIGKDYLLAGKTQNGTLLTHICGQITEPESSKIFMEWSETSDNLRHALRESAFEPCK</sequence>
<evidence type="ECO:0000313" key="8">
    <source>
        <dbReference type="EMBL" id="VDD86532.1"/>
    </source>
</evidence>
<dbReference type="WBParaSite" id="EVEC_0000196701-mRNA-1">
    <property type="protein sequence ID" value="EVEC_0000196701-mRNA-1"/>
    <property type="gene ID" value="EVEC_0000196701"/>
</dbReference>
<dbReference type="OrthoDB" id="5824612at2759"/>
<dbReference type="GO" id="GO:0046872">
    <property type="term" value="F:metal ion binding"/>
    <property type="evidence" value="ECO:0007669"/>
    <property type="project" value="UniProtKB-KW"/>
</dbReference>
<dbReference type="PROSITE" id="PS50189">
    <property type="entry name" value="NTR"/>
    <property type="match status" value="1"/>
</dbReference>
<dbReference type="AlphaFoldDB" id="A0A0N4UWT5"/>
<organism evidence="10">
    <name type="scientific">Enterobius vermicularis</name>
    <name type="common">Human pinworm</name>
    <dbReference type="NCBI Taxonomy" id="51028"/>
    <lineage>
        <taxon>Eukaryota</taxon>
        <taxon>Metazoa</taxon>
        <taxon>Ecdysozoa</taxon>
        <taxon>Nematoda</taxon>
        <taxon>Chromadorea</taxon>
        <taxon>Rhabditida</taxon>
        <taxon>Spirurina</taxon>
        <taxon>Oxyuridomorpha</taxon>
        <taxon>Oxyuroidea</taxon>
        <taxon>Oxyuridae</taxon>
        <taxon>Enterobius</taxon>
    </lineage>
</organism>